<dbReference type="RefSeq" id="XP_075109154.1">
    <property type="nucleotide sequence ID" value="XM_075253053.1"/>
</dbReference>
<evidence type="ECO:0000313" key="2">
    <source>
        <dbReference type="RefSeq" id="XP_075109154.1"/>
    </source>
</evidence>
<evidence type="ECO:0000313" key="1">
    <source>
        <dbReference type="Proteomes" id="UP000790787"/>
    </source>
</evidence>
<dbReference type="Proteomes" id="UP000790787">
    <property type="component" value="Chromosome 5"/>
</dbReference>
<proteinExistence type="predicted"/>
<name>A0AC58UI64_TOBAC</name>
<organism evidence="1 2">
    <name type="scientific">Nicotiana tabacum</name>
    <name type="common">Common tobacco</name>
    <dbReference type="NCBI Taxonomy" id="4097"/>
    <lineage>
        <taxon>Eukaryota</taxon>
        <taxon>Viridiplantae</taxon>
        <taxon>Streptophyta</taxon>
        <taxon>Embryophyta</taxon>
        <taxon>Tracheophyta</taxon>
        <taxon>Spermatophyta</taxon>
        <taxon>Magnoliopsida</taxon>
        <taxon>eudicotyledons</taxon>
        <taxon>Gunneridae</taxon>
        <taxon>Pentapetalae</taxon>
        <taxon>asterids</taxon>
        <taxon>lamiids</taxon>
        <taxon>Solanales</taxon>
        <taxon>Solanaceae</taxon>
        <taxon>Nicotianoideae</taxon>
        <taxon>Nicotianeae</taxon>
        <taxon>Nicotiana</taxon>
    </lineage>
</organism>
<reference evidence="2" key="2">
    <citation type="submission" date="2025-08" db="UniProtKB">
        <authorList>
            <consortium name="RefSeq"/>
        </authorList>
    </citation>
    <scope>IDENTIFICATION</scope>
    <source>
        <tissue evidence="2">Leaf</tissue>
    </source>
</reference>
<protein>
    <submittedName>
        <fullName evidence="2">Uncharacterized protein LOC142180948</fullName>
    </submittedName>
</protein>
<sequence length="216" mass="25252">MIAEDEQHITIKFDDAISNHSTYITAVYAKCTAVERKELWERLVEDSLIIDGPWCIRGDFNVIIDPEEKLGGNPHRVHKSLDFINCMDNCGVTNLGFSGPKFTCQRLSKWSREEIGDINDQVSKWEAEVQLLDDIDTNSSTDNSRTKANKVYAEYIQWLSKQESLLKQKTQTKWFEDGDSNTKYFHGLLREKRRRFQLHRIKNHKGQMDSKRKQHC</sequence>
<keyword evidence="1" id="KW-1185">Reference proteome</keyword>
<reference evidence="1" key="1">
    <citation type="journal article" date="2014" name="Nat. Commun.">
        <title>The tobacco genome sequence and its comparison with those of tomato and potato.</title>
        <authorList>
            <person name="Sierro N."/>
            <person name="Battey J.N."/>
            <person name="Ouadi S."/>
            <person name="Bakaher N."/>
            <person name="Bovet L."/>
            <person name="Willig A."/>
            <person name="Goepfert S."/>
            <person name="Peitsch M.C."/>
            <person name="Ivanov N.V."/>
        </authorList>
    </citation>
    <scope>NUCLEOTIDE SEQUENCE [LARGE SCALE GENOMIC DNA]</scope>
</reference>
<accession>A0AC58UI64</accession>
<gene>
    <name evidence="2" type="primary">LOC142180948</name>
</gene>